<feature type="compositionally biased region" description="Low complexity" evidence="1">
    <location>
        <begin position="39"/>
        <end position="52"/>
    </location>
</feature>
<name>A0A6J1S9Y9_FRAOC</name>
<keyword evidence="3" id="KW-1185">Reference proteome</keyword>
<dbReference type="PANTHER" id="PTHR33309">
    <property type="entry name" value="KERATIN, ULTRA HIGH-SULFUR MATRIX PROTEIN-LIKE"/>
    <property type="match status" value="1"/>
</dbReference>
<dbReference type="OrthoDB" id="10060618at2759"/>
<dbReference type="KEGG" id="foc:113206150"/>
<sequence length="625" mass="69989">MHEVHSKYRAPKASRRTKRGSTLDAARVAKRAKEEAKKLTATAQATPVAAAPPNLPNTQGETPKTSRSAEKIARFSTSVSKTDSEYFLVDSGLLQKLIEVYQCVGCNQKAMDMCVLDRQGFAVKFLLKCTICEHVHSEMYSSHRVMDSESSRPGFQINRRMTAAFLDIGCGYTGMARFCMTIGLKVMDVTSFYGHMHKMKQETEVLKKKILEESRNAVREAHVIDNPDLKDQPVLDITVSVDGSWHRRGHISMYGFVATIDVLTGLVVDFEILSKFCLMCSIAAHRHGQDSEEFTAWKEEHLEKEECSINFNDSSGNMEAAGAVILFKRSVQEANLRYVSFLADGDAKTLSQLNKEQPYGSAVVIQKEECVNHVSKRMGTALRKLVQDEKKKGVTLGGRGEGTLTEVTMKKLQGYYHKAIVSNAPDVPKMKKAVLATLYHCTSTNQKPQHTYCPPGEESWCFYNKNKALKKRKKGDHTKMPIKINKKVFAALLPVYKRLSSDELLERCAKGQTQNANEALHSVIWKKCPKHTFVSKNRLEYGITQGVAEFNMGIVALQTMRAEIQHQSIPEVSLAVAAKMDNKRKAQSSHQEKSGTKRHRLSKKYNKKKNNKNDPNALYGAGTGD</sequence>
<feature type="compositionally biased region" description="Basic and acidic residues" evidence="1">
    <location>
        <begin position="580"/>
        <end position="595"/>
    </location>
</feature>
<evidence type="ECO:0000313" key="3">
    <source>
        <dbReference type="Proteomes" id="UP000504606"/>
    </source>
</evidence>
<dbReference type="AlphaFoldDB" id="A0A6J1S9Y9"/>
<feature type="domain" description="Mutator-like transposase" evidence="2">
    <location>
        <begin position="99"/>
        <end position="461"/>
    </location>
</feature>
<dbReference type="Proteomes" id="UP000504606">
    <property type="component" value="Unplaced"/>
</dbReference>
<feature type="compositionally biased region" description="Basic residues" evidence="1">
    <location>
        <begin position="596"/>
        <end position="610"/>
    </location>
</feature>
<reference evidence="4" key="1">
    <citation type="submission" date="2025-08" db="UniProtKB">
        <authorList>
            <consortium name="RefSeq"/>
        </authorList>
    </citation>
    <scope>IDENTIFICATION</scope>
    <source>
        <tissue evidence="4">Whole organism</tissue>
    </source>
</reference>
<feature type="compositionally biased region" description="Polar residues" evidence="1">
    <location>
        <begin position="56"/>
        <end position="66"/>
    </location>
</feature>
<accession>A0A6J1S9Y9</accession>
<evidence type="ECO:0000259" key="2">
    <source>
        <dbReference type="Pfam" id="PF20700"/>
    </source>
</evidence>
<dbReference type="PANTHER" id="PTHR33309:SF3">
    <property type="entry name" value="CCHC-TYPE DOMAIN-CONTAINING PROTEIN"/>
    <property type="match status" value="1"/>
</dbReference>
<proteinExistence type="predicted"/>
<feature type="region of interest" description="Disordered" evidence="1">
    <location>
        <begin position="1"/>
        <end position="70"/>
    </location>
</feature>
<dbReference type="Pfam" id="PF20700">
    <property type="entry name" value="Mutator"/>
    <property type="match status" value="1"/>
</dbReference>
<organism evidence="3 4">
    <name type="scientific">Frankliniella occidentalis</name>
    <name type="common">Western flower thrips</name>
    <name type="synonym">Euthrips occidentalis</name>
    <dbReference type="NCBI Taxonomy" id="133901"/>
    <lineage>
        <taxon>Eukaryota</taxon>
        <taxon>Metazoa</taxon>
        <taxon>Ecdysozoa</taxon>
        <taxon>Arthropoda</taxon>
        <taxon>Hexapoda</taxon>
        <taxon>Insecta</taxon>
        <taxon>Pterygota</taxon>
        <taxon>Neoptera</taxon>
        <taxon>Paraneoptera</taxon>
        <taxon>Thysanoptera</taxon>
        <taxon>Terebrantia</taxon>
        <taxon>Thripoidea</taxon>
        <taxon>Thripidae</taxon>
        <taxon>Frankliniella</taxon>
    </lineage>
</organism>
<feature type="region of interest" description="Disordered" evidence="1">
    <location>
        <begin position="580"/>
        <end position="625"/>
    </location>
</feature>
<protein>
    <submittedName>
        <fullName evidence="4">Uncharacterized protein LOC113206150 isoform X1</fullName>
    </submittedName>
</protein>
<dbReference type="RefSeq" id="XP_026277872.1">
    <property type="nucleotide sequence ID" value="XM_026422087.2"/>
</dbReference>
<feature type="compositionally biased region" description="Basic residues" evidence="1">
    <location>
        <begin position="7"/>
        <end position="19"/>
    </location>
</feature>
<dbReference type="InterPro" id="IPR049012">
    <property type="entry name" value="Mutator_transp_dom"/>
</dbReference>
<dbReference type="GeneID" id="113206150"/>
<gene>
    <name evidence="4" type="primary">LOC113206150</name>
</gene>
<evidence type="ECO:0000313" key="4">
    <source>
        <dbReference type="RefSeq" id="XP_026277872.1"/>
    </source>
</evidence>
<evidence type="ECO:0000256" key="1">
    <source>
        <dbReference type="SAM" id="MobiDB-lite"/>
    </source>
</evidence>